<reference evidence="1" key="1">
    <citation type="submission" date="2020-03" db="EMBL/GenBank/DDBJ databases">
        <title>The deep terrestrial virosphere.</title>
        <authorList>
            <person name="Holmfeldt K."/>
            <person name="Nilsson E."/>
            <person name="Simone D."/>
            <person name="Lopez-Fernandez M."/>
            <person name="Wu X."/>
            <person name="de Brujin I."/>
            <person name="Lundin D."/>
            <person name="Andersson A."/>
            <person name="Bertilsson S."/>
            <person name="Dopson M."/>
        </authorList>
    </citation>
    <scope>NUCLEOTIDE SEQUENCE</scope>
    <source>
        <strain evidence="1">MM171B02281</strain>
    </source>
</reference>
<dbReference type="AlphaFoldDB" id="A0A6M3M799"/>
<proteinExistence type="predicted"/>
<name>A0A6M3M799_9ZZZZ</name>
<sequence>MRTAKIERGITAKYEITVRCHGRTIVTIRCNDYQVDDNMIVCKQKEYNSYIHVDKYTCETWKERWE</sequence>
<organism evidence="1">
    <name type="scientific">viral metagenome</name>
    <dbReference type="NCBI Taxonomy" id="1070528"/>
    <lineage>
        <taxon>unclassified sequences</taxon>
        <taxon>metagenomes</taxon>
        <taxon>organismal metagenomes</taxon>
    </lineage>
</organism>
<gene>
    <name evidence="1" type="ORF">MM171B02281_0002</name>
</gene>
<protein>
    <submittedName>
        <fullName evidence="1">Uncharacterized protein</fullName>
    </submittedName>
</protein>
<accession>A0A6M3M799</accession>
<dbReference type="EMBL" id="MT143718">
    <property type="protein sequence ID" value="QJB01603.1"/>
    <property type="molecule type" value="Genomic_DNA"/>
</dbReference>
<evidence type="ECO:0000313" key="1">
    <source>
        <dbReference type="EMBL" id="QJB01603.1"/>
    </source>
</evidence>